<name>A0A8S0FPC1_ECOLX</name>
<organism evidence="11 12">
    <name type="scientific">Escherichia coli</name>
    <dbReference type="NCBI Taxonomy" id="562"/>
    <lineage>
        <taxon>Bacteria</taxon>
        <taxon>Pseudomonadati</taxon>
        <taxon>Pseudomonadota</taxon>
        <taxon>Gammaproteobacteria</taxon>
        <taxon>Enterobacterales</taxon>
        <taxon>Enterobacteriaceae</taxon>
        <taxon>Escherichia</taxon>
    </lineage>
</organism>
<protein>
    <recommendedName>
        <fullName evidence="10">ABC transmembrane type-1 domain-containing protein</fullName>
    </recommendedName>
</protein>
<evidence type="ECO:0000256" key="3">
    <source>
        <dbReference type="ARBA" id="ARBA00022475"/>
    </source>
</evidence>
<keyword evidence="3" id="KW-1003">Cell membrane</keyword>
<dbReference type="GO" id="GO:0043190">
    <property type="term" value="C:ATP-binding cassette (ABC) transporter complex"/>
    <property type="evidence" value="ECO:0007669"/>
    <property type="project" value="TreeGrafter"/>
</dbReference>
<keyword evidence="7 8" id="KW-0472">Membrane</keyword>
<dbReference type="CDD" id="cd06261">
    <property type="entry name" value="TM_PBP2"/>
    <property type="match status" value="1"/>
</dbReference>
<dbReference type="GO" id="GO:0005275">
    <property type="term" value="F:amine transmembrane transporter activity"/>
    <property type="evidence" value="ECO:0007669"/>
    <property type="project" value="TreeGrafter"/>
</dbReference>
<dbReference type="GO" id="GO:0015871">
    <property type="term" value="P:choline transport"/>
    <property type="evidence" value="ECO:0007669"/>
    <property type="project" value="TreeGrafter"/>
</dbReference>
<dbReference type="PANTHER" id="PTHR47737:SF1">
    <property type="entry name" value="GLYCINE BETAINE_PROLINE BETAINE TRANSPORT SYSTEM PERMEASE PROTEIN PROW"/>
    <property type="match status" value="1"/>
</dbReference>
<evidence type="ECO:0000313" key="11">
    <source>
        <dbReference type="EMBL" id="BBU81750.1"/>
    </source>
</evidence>
<reference evidence="11 12" key="1">
    <citation type="submission" date="2020-01" db="EMBL/GenBank/DDBJ databases">
        <title>Dynamics of blaIMP-6 dissemination in carbapenem resistant Enterobacteriacea isolated from regional surveillance in Osaka, Japan.</title>
        <authorList>
            <person name="Abe R."/>
            <person name="Akeda Y."/>
            <person name="Sugawara Y."/>
            <person name="Yamamoto N."/>
            <person name="Tomono K."/>
            <person name="Takeuchi D."/>
            <person name="Kawahara R."/>
            <person name="Hamada S."/>
        </authorList>
    </citation>
    <scope>NUCLEOTIDE SEQUENCE [LARGE SCALE GENOMIC DNA]</scope>
    <source>
        <strain evidence="11 12">E300</strain>
    </source>
</reference>
<feature type="compositionally biased region" description="Low complexity" evidence="9">
    <location>
        <begin position="13"/>
        <end position="32"/>
    </location>
</feature>
<feature type="transmembrane region" description="Helical" evidence="8">
    <location>
        <begin position="152"/>
        <end position="174"/>
    </location>
</feature>
<dbReference type="InterPro" id="IPR035906">
    <property type="entry name" value="MetI-like_sf"/>
</dbReference>
<evidence type="ECO:0000256" key="8">
    <source>
        <dbReference type="RuleBase" id="RU363032"/>
    </source>
</evidence>
<keyword evidence="4" id="KW-0997">Cell inner membrane</keyword>
<gene>
    <name evidence="11" type="ORF">EIMP300_31500</name>
</gene>
<dbReference type="Proteomes" id="UP000467488">
    <property type="component" value="Chromosome"/>
</dbReference>
<feature type="domain" description="ABC transmembrane type-1" evidence="10">
    <location>
        <begin position="148"/>
        <end position="271"/>
    </location>
</feature>
<dbReference type="PROSITE" id="PS50928">
    <property type="entry name" value="ABC_TM1"/>
    <property type="match status" value="1"/>
</dbReference>
<keyword evidence="6 8" id="KW-1133">Transmembrane helix</keyword>
<dbReference type="EMBL" id="AP022360">
    <property type="protein sequence ID" value="BBU81750.1"/>
    <property type="molecule type" value="Genomic_DNA"/>
</dbReference>
<dbReference type="AlphaFoldDB" id="A0A8S0FPC1"/>
<dbReference type="SUPFAM" id="SSF161098">
    <property type="entry name" value="MetI-like"/>
    <property type="match status" value="1"/>
</dbReference>
<comment type="similarity">
    <text evidence="8">Belongs to the binding-protein-dependent transport system permease family.</text>
</comment>
<dbReference type="GO" id="GO:0031460">
    <property type="term" value="P:glycine betaine transport"/>
    <property type="evidence" value="ECO:0007669"/>
    <property type="project" value="TreeGrafter"/>
</dbReference>
<keyword evidence="5 8" id="KW-0812">Transmembrane</keyword>
<dbReference type="PANTHER" id="PTHR47737">
    <property type="entry name" value="GLYCINE BETAINE/PROLINE BETAINE TRANSPORT SYSTEM PERMEASE PROTEIN PROW"/>
    <property type="match status" value="1"/>
</dbReference>
<keyword evidence="2 8" id="KW-0813">Transport</keyword>
<evidence type="ECO:0000256" key="5">
    <source>
        <dbReference type="ARBA" id="ARBA00022692"/>
    </source>
</evidence>
<evidence type="ECO:0000256" key="4">
    <source>
        <dbReference type="ARBA" id="ARBA00022519"/>
    </source>
</evidence>
<evidence type="ECO:0000313" key="12">
    <source>
        <dbReference type="Proteomes" id="UP000467488"/>
    </source>
</evidence>
<dbReference type="InterPro" id="IPR000515">
    <property type="entry name" value="MetI-like"/>
</dbReference>
<evidence type="ECO:0000256" key="7">
    <source>
        <dbReference type="ARBA" id="ARBA00023136"/>
    </source>
</evidence>
<comment type="subcellular location">
    <subcellularLocation>
        <location evidence="1">Cell inner membrane</location>
        <topology evidence="1">Multi-pass membrane protein</topology>
    </subcellularLocation>
    <subcellularLocation>
        <location evidence="8">Cell membrane</location>
        <topology evidence="8">Multi-pass membrane protein</topology>
    </subcellularLocation>
</comment>
<dbReference type="NCBIfam" id="NF008196">
    <property type="entry name" value="PRK10952.1"/>
    <property type="match status" value="1"/>
</dbReference>
<accession>A0A8S0FPC1</accession>
<dbReference type="Pfam" id="PF00528">
    <property type="entry name" value="BPD_transp_1"/>
    <property type="match status" value="1"/>
</dbReference>
<evidence type="ECO:0000256" key="9">
    <source>
        <dbReference type="SAM" id="MobiDB-lite"/>
    </source>
</evidence>
<sequence length="271" mass="28707">MADQNNPWDTTPAADSAAQSADAWGTPAAAPTDGGGADWLTSTPAPNVEHFNILDPFHKTLIPLDSWVTEGIDWVVTIISHFRPVFQGVRVPVDYILNGFQQLLLGMPAPVAIIVFALIAWQISGVGMGVATLVSLIAIGAIGAWSQAMVTLALVLTALLFCIVIGLPLGIWLARSPRAAKIIRPLLDAMQTTPAFVYLVPIVMLFGIGNVPGVVVTIIFALPPIIRLTILGINQVPADLIEASRLIRCQPEPDAVQSSVTAGDANHYGGR</sequence>
<proteinExistence type="inferred from homology"/>
<evidence type="ECO:0000256" key="1">
    <source>
        <dbReference type="ARBA" id="ARBA00004429"/>
    </source>
</evidence>
<feature type="transmembrane region" description="Helical" evidence="8">
    <location>
        <begin position="128"/>
        <end position="146"/>
    </location>
</feature>
<feature type="transmembrane region" description="Helical" evidence="8">
    <location>
        <begin position="100"/>
        <end position="121"/>
    </location>
</feature>
<dbReference type="Gene3D" id="1.10.3720.10">
    <property type="entry name" value="MetI-like"/>
    <property type="match status" value="1"/>
</dbReference>
<feature type="transmembrane region" description="Helical" evidence="8">
    <location>
        <begin position="195"/>
        <end position="222"/>
    </location>
</feature>
<evidence type="ECO:0000256" key="2">
    <source>
        <dbReference type="ARBA" id="ARBA00022448"/>
    </source>
</evidence>
<evidence type="ECO:0000259" key="10">
    <source>
        <dbReference type="PROSITE" id="PS50928"/>
    </source>
</evidence>
<evidence type="ECO:0000256" key="6">
    <source>
        <dbReference type="ARBA" id="ARBA00022989"/>
    </source>
</evidence>
<feature type="region of interest" description="Disordered" evidence="9">
    <location>
        <begin position="1"/>
        <end position="41"/>
    </location>
</feature>
<dbReference type="GO" id="GO:0015226">
    <property type="term" value="F:carnitine transmembrane transporter activity"/>
    <property type="evidence" value="ECO:0007669"/>
    <property type="project" value="TreeGrafter"/>
</dbReference>